<proteinExistence type="inferred from homology"/>
<evidence type="ECO:0000313" key="3">
    <source>
        <dbReference type="EMBL" id="QBK05680.1"/>
    </source>
</evidence>
<gene>
    <name evidence="3" type="ORF">DW355_13965</name>
</gene>
<dbReference type="Pfam" id="PF03401">
    <property type="entry name" value="TctC"/>
    <property type="match status" value="1"/>
</dbReference>
<dbReference type="AlphaFoldDB" id="A0A4P6UN55"/>
<dbReference type="PANTHER" id="PTHR42928">
    <property type="entry name" value="TRICARBOXYLATE-BINDING PROTEIN"/>
    <property type="match status" value="1"/>
</dbReference>
<dbReference type="KEGG" id="hgr:DW355_13965"/>
<comment type="similarity">
    <text evidence="1">Belongs to the UPF0065 (bug) family.</text>
</comment>
<dbReference type="InterPro" id="IPR042100">
    <property type="entry name" value="Bug_dom1"/>
</dbReference>
<evidence type="ECO:0000256" key="1">
    <source>
        <dbReference type="ARBA" id="ARBA00006987"/>
    </source>
</evidence>
<dbReference type="Gene3D" id="3.40.190.150">
    <property type="entry name" value="Bordetella uptake gene, domain 1"/>
    <property type="match status" value="1"/>
</dbReference>
<dbReference type="OrthoDB" id="8689123at2"/>
<name>A0A4P6UN55_9BURK</name>
<dbReference type="CDD" id="cd13578">
    <property type="entry name" value="PBP2_Bug27"/>
    <property type="match status" value="1"/>
</dbReference>
<dbReference type="Proteomes" id="UP000292939">
    <property type="component" value="Chromosome"/>
</dbReference>
<protein>
    <submittedName>
        <fullName evidence="3">Tripartite tricarboxylate transporter substrate binding protein</fullName>
    </submittedName>
</protein>
<feature type="compositionally biased region" description="Polar residues" evidence="2">
    <location>
        <begin position="1"/>
        <end position="10"/>
    </location>
</feature>
<dbReference type="InterPro" id="IPR005064">
    <property type="entry name" value="BUG"/>
</dbReference>
<dbReference type="SUPFAM" id="SSF53850">
    <property type="entry name" value="Periplasmic binding protein-like II"/>
    <property type="match status" value="1"/>
</dbReference>
<reference evidence="3 4" key="1">
    <citation type="submission" date="2018-07" db="EMBL/GenBank/DDBJ databases">
        <title>Exploring interactions and the metabolic potential of the ultra-small soil bacteria Hylemonella gracilis.</title>
        <authorList>
            <person name="Tyc O."/>
            <person name="Kulkarni P."/>
            <person name="Gawehns F."/>
            <person name="Hundscheid M."/>
            <person name="Zweers H."/>
            <person name="Garbeva P."/>
        </authorList>
    </citation>
    <scope>NUCLEOTIDE SEQUENCE [LARGE SCALE GENOMIC DNA]</scope>
    <source>
        <strain evidence="3 4">NS1</strain>
    </source>
</reference>
<feature type="region of interest" description="Disordered" evidence="2">
    <location>
        <begin position="1"/>
        <end position="40"/>
    </location>
</feature>
<evidence type="ECO:0000313" key="4">
    <source>
        <dbReference type="Proteomes" id="UP000292939"/>
    </source>
</evidence>
<dbReference type="EMBL" id="CP031395">
    <property type="protein sequence ID" value="QBK05680.1"/>
    <property type="molecule type" value="Genomic_DNA"/>
</dbReference>
<dbReference type="Gene3D" id="3.40.190.10">
    <property type="entry name" value="Periplasmic binding protein-like II"/>
    <property type="match status" value="1"/>
</dbReference>
<dbReference type="PANTHER" id="PTHR42928:SF5">
    <property type="entry name" value="BLR1237 PROTEIN"/>
    <property type="match status" value="1"/>
</dbReference>
<dbReference type="PIRSF" id="PIRSF017082">
    <property type="entry name" value="YflP"/>
    <property type="match status" value="1"/>
</dbReference>
<accession>A0A4P6UN55</accession>
<sequence>MPTGAWSRSTARPGLDPSRYSAHNRTHNNRRQTMQHDHQGGRINRRQWNLGLAALGASSLLPGTGMASAQGFPSKPVTLIVPNAPGGAIDILARVLQQQLSAIWRQPIVVEYKPGVGTALGTDFTAKAAPDGHTLCVVATPHVINPAMRQLPFDTTRDLSGITILGVSNILISATPSFPANNLQEAIELIKKSPGKYSYASPGSGSSMHLAMELFKQQAGLDILHVPFKGSGQAYPEVMAGRIELLIDPLFSTMPHLKGGRLKALAATALRRSAIAPDIPAVAETLPGFNVQSMFGLVVSSGAPRDVVNTIYKDILAVLQTPEAKKRMDDLGLETNPITPPQFDAYIKAEIQKWTQVVKTAGIKLD</sequence>
<evidence type="ECO:0000256" key="2">
    <source>
        <dbReference type="SAM" id="MobiDB-lite"/>
    </source>
</evidence>
<organism evidence="3 4">
    <name type="scientific">Hylemonella gracilis</name>
    <dbReference type="NCBI Taxonomy" id="80880"/>
    <lineage>
        <taxon>Bacteria</taxon>
        <taxon>Pseudomonadati</taxon>
        <taxon>Pseudomonadota</taxon>
        <taxon>Betaproteobacteria</taxon>
        <taxon>Burkholderiales</taxon>
        <taxon>Comamonadaceae</taxon>
        <taxon>Hylemonella</taxon>
    </lineage>
</organism>